<dbReference type="SMART" id="SM00418">
    <property type="entry name" value="HTH_ARSR"/>
    <property type="match status" value="1"/>
</dbReference>
<dbReference type="RefSeq" id="WP_188939618.1">
    <property type="nucleotide sequence ID" value="NZ_BMNA01000001.1"/>
</dbReference>
<name>A0A917SKC2_9ACTN</name>
<dbReference type="Pfam" id="PF12840">
    <property type="entry name" value="HTH_20"/>
    <property type="match status" value="1"/>
</dbReference>
<evidence type="ECO:0000256" key="2">
    <source>
        <dbReference type="ARBA" id="ARBA00023125"/>
    </source>
</evidence>
<feature type="compositionally biased region" description="Low complexity" evidence="4">
    <location>
        <begin position="111"/>
        <end position="123"/>
    </location>
</feature>
<evidence type="ECO:0000256" key="1">
    <source>
        <dbReference type="ARBA" id="ARBA00023015"/>
    </source>
</evidence>
<protein>
    <submittedName>
        <fullName evidence="6">Transcriptional regulator</fullName>
    </submittedName>
</protein>
<keyword evidence="7" id="KW-1185">Reference proteome</keyword>
<gene>
    <name evidence="6" type="ORF">GCM10011594_01580</name>
</gene>
<keyword evidence="1" id="KW-0805">Transcription regulation</keyword>
<organism evidence="6 7">
    <name type="scientific">Nakamurella endophytica</name>
    <dbReference type="NCBI Taxonomy" id="1748367"/>
    <lineage>
        <taxon>Bacteria</taxon>
        <taxon>Bacillati</taxon>
        <taxon>Actinomycetota</taxon>
        <taxon>Actinomycetes</taxon>
        <taxon>Nakamurellales</taxon>
        <taxon>Nakamurellaceae</taxon>
        <taxon>Nakamurella</taxon>
    </lineage>
</organism>
<reference evidence="6" key="2">
    <citation type="submission" date="2020-09" db="EMBL/GenBank/DDBJ databases">
        <authorList>
            <person name="Sun Q."/>
            <person name="Zhou Y."/>
        </authorList>
    </citation>
    <scope>NUCLEOTIDE SEQUENCE</scope>
    <source>
        <strain evidence="6">CGMCC 4.7308</strain>
    </source>
</reference>
<dbReference type="InterPro" id="IPR036390">
    <property type="entry name" value="WH_DNA-bd_sf"/>
</dbReference>
<dbReference type="AlphaFoldDB" id="A0A917SKC2"/>
<dbReference type="NCBIfam" id="NF033788">
    <property type="entry name" value="HTH_metalloreg"/>
    <property type="match status" value="1"/>
</dbReference>
<evidence type="ECO:0000313" key="7">
    <source>
        <dbReference type="Proteomes" id="UP000655208"/>
    </source>
</evidence>
<reference evidence="6" key="1">
    <citation type="journal article" date="2014" name="Int. J. Syst. Evol. Microbiol.">
        <title>Complete genome sequence of Corynebacterium casei LMG S-19264T (=DSM 44701T), isolated from a smear-ripened cheese.</title>
        <authorList>
            <consortium name="US DOE Joint Genome Institute (JGI-PGF)"/>
            <person name="Walter F."/>
            <person name="Albersmeier A."/>
            <person name="Kalinowski J."/>
            <person name="Ruckert C."/>
        </authorList>
    </citation>
    <scope>NUCLEOTIDE SEQUENCE</scope>
    <source>
        <strain evidence="6">CGMCC 4.7308</strain>
    </source>
</reference>
<comment type="caution">
    <text evidence="6">The sequence shown here is derived from an EMBL/GenBank/DDBJ whole genome shotgun (WGS) entry which is preliminary data.</text>
</comment>
<evidence type="ECO:0000256" key="4">
    <source>
        <dbReference type="SAM" id="MobiDB-lite"/>
    </source>
</evidence>
<feature type="domain" description="HTH arsR-type" evidence="5">
    <location>
        <begin position="1"/>
        <end position="90"/>
    </location>
</feature>
<dbReference type="GO" id="GO:0003677">
    <property type="term" value="F:DNA binding"/>
    <property type="evidence" value="ECO:0007669"/>
    <property type="project" value="UniProtKB-KW"/>
</dbReference>
<evidence type="ECO:0000259" key="5">
    <source>
        <dbReference type="PROSITE" id="PS50987"/>
    </source>
</evidence>
<dbReference type="EMBL" id="BMNA01000001">
    <property type="protein sequence ID" value="GGL85628.1"/>
    <property type="molecule type" value="Genomic_DNA"/>
</dbReference>
<feature type="region of interest" description="Disordered" evidence="4">
    <location>
        <begin position="100"/>
        <end position="130"/>
    </location>
</feature>
<dbReference type="InterPro" id="IPR036388">
    <property type="entry name" value="WH-like_DNA-bd_sf"/>
</dbReference>
<dbReference type="Gene3D" id="1.10.10.10">
    <property type="entry name" value="Winged helix-like DNA-binding domain superfamily/Winged helix DNA-binding domain"/>
    <property type="match status" value="1"/>
</dbReference>
<dbReference type="PANTHER" id="PTHR33154">
    <property type="entry name" value="TRANSCRIPTIONAL REGULATOR, ARSR FAMILY"/>
    <property type="match status" value="1"/>
</dbReference>
<proteinExistence type="predicted"/>
<keyword evidence="3" id="KW-0804">Transcription</keyword>
<accession>A0A917SKC2</accession>
<dbReference type="PANTHER" id="PTHR33154:SF33">
    <property type="entry name" value="TRANSCRIPTIONAL REPRESSOR SDPR"/>
    <property type="match status" value="1"/>
</dbReference>
<dbReference type="SUPFAM" id="SSF46785">
    <property type="entry name" value="Winged helix' DNA-binding domain"/>
    <property type="match status" value="1"/>
</dbReference>
<evidence type="ECO:0000313" key="6">
    <source>
        <dbReference type="EMBL" id="GGL85628.1"/>
    </source>
</evidence>
<dbReference type="Proteomes" id="UP000655208">
    <property type="component" value="Unassembled WGS sequence"/>
</dbReference>
<dbReference type="PROSITE" id="PS50987">
    <property type="entry name" value="HTH_ARSR_2"/>
    <property type="match status" value="1"/>
</dbReference>
<dbReference type="GO" id="GO:0003700">
    <property type="term" value="F:DNA-binding transcription factor activity"/>
    <property type="evidence" value="ECO:0007669"/>
    <property type="project" value="InterPro"/>
</dbReference>
<dbReference type="CDD" id="cd00090">
    <property type="entry name" value="HTH_ARSR"/>
    <property type="match status" value="1"/>
</dbReference>
<evidence type="ECO:0000256" key="3">
    <source>
        <dbReference type="ARBA" id="ARBA00023163"/>
    </source>
</evidence>
<dbReference type="InterPro" id="IPR001845">
    <property type="entry name" value="HTH_ArsR_DNA-bd_dom"/>
</dbReference>
<dbReference type="InterPro" id="IPR051081">
    <property type="entry name" value="HTH_MetalResp_TranReg"/>
</dbReference>
<dbReference type="InterPro" id="IPR011991">
    <property type="entry name" value="ArsR-like_HTH"/>
</dbReference>
<keyword evidence="2" id="KW-0238">DNA-binding</keyword>
<sequence>MHVFDVLADPVRRRVLDLLSAGPASAGTVTAAVVAEFGITQPAVSRQLRVLRDAGFVDVTPDGTRRVYRLRGETLREVDDWLRPYRRFWEPRLDALATEVARGRRDRRAADASAGPRGAADGRNATGAAS</sequence>